<protein>
    <recommendedName>
        <fullName evidence="6">SAP domain-containing protein</fullName>
    </recommendedName>
</protein>
<feature type="compositionally biased region" description="Acidic residues" evidence="1">
    <location>
        <begin position="36"/>
        <end position="45"/>
    </location>
</feature>
<dbReference type="EMBL" id="ML978069">
    <property type="protein sequence ID" value="KAF2016282.1"/>
    <property type="molecule type" value="Genomic_DNA"/>
</dbReference>
<dbReference type="InterPro" id="IPR056043">
    <property type="entry name" value="DUF7626"/>
</dbReference>
<evidence type="ECO:0008006" key="6">
    <source>
        <dbReference type="Google" id="ProtNLM"/>
    </source>
</evidence>
<feature type="compositionally biased region" description="Basic and acidic residues" evidence="1">
    <location>
        <begin position="297"/>
        <end position="306"/>
    </location>
</feature>
<evidence type="ECO:0000259" key="3">
    <source>
        <dbReference type="Pfam" id="PF24625"/>
    </source>
</evidence>
<feature type="compositionally biased region" description="Basic and acidic residues" evidence="1">
    <location>
        <begin position="382"/>
        <end position="396"/>
    </location>
</feature>
<reference evidence="4" key="1">
    <citation type="journal article" date="2020" name="Stud. Mycol.">
        <title>101 Dothideomycetes genomes: a test case for predicting lifestyles and emergence of pathogens.</title>
        <authorList>
            <person name="Haridas S."/>
            <person name="Albert R."/>
            <person name="Binder M."/>
            <person name="Bloem J."/>
            <person name="Labutti K."/>
            <person name="Salamov A."/>
            <person name="Andreopoulos B."/>
            <person name="Baker S."/>
            <person name="Barry K."/>
            <person name="Bills G."/>
            <person name="Bluhm B."/>
            <person name="Cannon C."/>
            <person name="Castanera R."/>
            <person name="Culley D."/>
            <person name="Daum C."/>
            <person name="Ezra D."/>
            <person name="Gonzalez J."/>
            <person name="Henrissat B."/>
            <person name="Kuo A."/>
            <person name="Liang C."/>
            <person name="Lipzen A."/>
            <person name="Lutzoni F."/>
            <person name="Magnuson J."/>
            <person name="Mondo S."/>
            <person name="Nolan M."/>
            <person name="Ohm R."/>
            <person name="Pangilinan J."/>
            <person name="Park H.-J."/>
            <person name="Ramirez L."/>
            <person name="Alfaro M."/>
            <person name="Sun H."/>
            <person name="Tritt A."/>
            <person name="Yoshinaga Y."/>
            <person name="Zwiers L.-H."/>
            <person name="Turgeon B."/>
            <person name="Goodwin S."/>
            <person name="Spatafora J."/>
            <person name="Crous P."/>
            <person name="Grigoriev I."/>
        </authorList>
    </citation>
    <scope>NUCLEOTIDE SEQUENCE</scope>
    <source>
        <strain evidence="4">CBS 175.79</strain>
    </source>
</reference>
<feature type="compositionally biased region" description="Basic and acidic residues" evidence="1">
    <location>
        <begin position="17"/>
        <end position="34"/>
    </location>
</feature>
<dbReference type="AlphaFoldDB" id="A0A6A5XSW1"/>
<feature type="domain" description="DUF7626" evidence="3">
    <location>
        <begin position="149"/>
        <end position="203"/>
    </location>
</feature>
<feature type="compositionally biased region" description="Polar residues" evidence="1">
    <location>
        <begin position="98"/>
        <end position="108"/>
    </location>
</feature>
<dbReference type="Pfam" id="PF02037">
    <property type="entry name" value="SAP"/>
    <property type="match status" value="1"/>
</dbReference>
<feature type="compositionally biased region" description="Polar residues" evidence="1">
    <location>
        <begin position="415"/>
        <end position="426"/>
    </location>
</feature>
<dbReference type="OrthoDB" id="5321209at2759"/>
<feature type="compositionally biased region" description="Basic and acidic residues" evidence="1">
    <location>
        <begin position="314"/>
        <end position="335"/>
    </location>
</feature>
<accession>A0A6A5XSW1</accession>
<dbReference type="InterPro" id="IPR036361">
    <property type="entry name" value="SAP_dom_sf"/>
</dbReference>
<evidence type="ECO:0000259" key="2">
    <source>
        <dbReference type="Pfam" id="PF02037"/>
    </source>
</evidence>
<proteinExistence type="predicted"/>
<feature type="compositionally biased region" description="Basic residues" evidence="1">
    <location>
        <begin position="81"/>
        <end position="96"/>
    </location>
</feature>
<dbReference type="Gene3D" id="1.10.720.30">
    <property type="entry name" value="SAP domain"/>
    <property type="match status" value="1"/>
</dbReference>
<feature type="region of interest" description="Disordered" evidence="1">
    <location>
        <begin position="297"/>
        <end position="335"/>
    </location>
</feature>
<feature type="domain" description="SAP" evidence="2">
    <location>
        <begin position="464"/>
        <end position="486"/>
    </location>
</feature>
<dbReference type="Proteomes" id="UP000799778">
    <property type="component" value="Unassembled WGS sequence"/>
</dbReference>
<dbReference type="RefSeq" id="XP_033384621.1">
    <property type="nucleotide sequence ID" value="XM_033533145.1"/>
</dbReference>
<evidence type="ECO:0000313" key="5">
    <source>
        <dbReference type="Proteomes" id="UP000799778"/>
    </source>
</evidence>
<feature type="region of interest" description="Disordered" evidence="1">
    <location>
        <begin position="382"/>
        <end position="431"/>
    </location>
</feature>
<dbReference type="Pfam" id="PF24625">
    <property type="entry name" value="DUF7626"/>
    <property type="match status" value="1"/>
</dbReference>
<gene>
    <name evidence="4" type="ORF">BU24DRAFT_480872</name>
</gene>
<dbReference type="GeneID" id="54290542"/>
<feature type="compositionally biased region" description="Acidic residues" evidence="1">
    <location>
        <begin position="58"/>
        <end position="76"/>
    </location>
</feature>
<name>A0A6A5XSW1_9PLEO</name>
<organism evidence="4 5">
    <name type="scientific">Aaosphaeria arxii CBS 175.79</name>
    <dbReference type="NCBI Taxonomy" id="1450172"/>
    <lineage>
        <taxon>Eukaryota</taxon>
        <taxon>Fungi</taxon>
        <taxon>Dikarya</taxon>
        <taxon>Ascomycota</taxon>
        <taxon>Pezizomycotina</taxon>
        <taxon>Dothideomycetes</taxon>
        <taxon>Pleosporomycetidae</taxon>
        <taxon>Pleosporales</taxon>
        <taxon>Pleosporales incertae sedis</taxon>
        <taxon>Aaosphaeria</taxon>
    </lineage>
</organism>
<evidence type="ECO:0000313" key="4">
    <source>
        <dbReference type="EMBL" id="KAF2016282.1"/>
    </source>
</evidence>
<evidence type="ECO:0000256" key="1">
    <source>
        <dbReference type="SAM" id="MobiDB-lite"/>
    </source>
</evidence>
<feature type="region of interest" description="Disordered" evidence="1">
    <location>
        <begin position="1"/>
        <end position="137"/>
    </location>
</feature>
<sequence>MSNFQMFTLDDDAMDTGEPKEGPALRELEKKSSPDQDLEDSDGWEDVTMNDPDFKEEAGEDEEVDEDEDEDEDDGSTESKPKHKRAKVQGRRRKRTTLLAQTDTTNSFVLLDDGPTDEGKKSQPSRALGTFGRRPNLPRISHTRRITAELDSDDELIITMRDKGYSDQQIADHLSKEGRTRYERKSVATRIGRIKLAQAKNIDNLLEQGLKEWKYEDDVRLLEAYALADVQVNYEIERARAWRFKKVSDQMRRADKDCIFSEKACRDRYQALMNGTAKIPTALDDDPEARRKEVEALHQKQEEKQAAEALKMQKKAEKEQTFRDKQLERSAEKAKAAATMQAARLKENVERSLKRAQEAQLKLQRAEDNRIARDKQLADVRARKVAAKDGKVKQTHNENPNPSFSLKEDTEKASKSANDGPSTPRSALSMKHLQELCRRRYLPEEAQTTQELVKRLEDADNKCSLQQLKTECRSRGLNVTGNKSDLRRQLAVADAKLFASESEERA</sequence>
<dbReference type="InterPro" id="IPR003034">
    <property type="entry name" value="SAP_dom"/>
</dbReference>
<keyword evidence="5" id="KW-1185">Reference proteome</keyword>